<evidence type="ECO:0000313" key="2">
    <source>
        <dbReference type="EMBL" id="CAJ1400929.1"/>
    </source>
</evidence>
<sequence length="1776" mass="190205">MKLEFSLLLVLLPVLAFKGGRRHAGNEPAGTLLEVSSDQYSNGRHKIGGQYHDDRMKELQKVKDALIGMMQDGQAPGGKNFNFYMSTVVNMVNVTMRTSLEEQFSADKAVMNASFRQFESCRSTLVSGLSWPNAILDGGDYGDQSYSGLSVSKKAHNDCREIQNQKKQLYDACVDDERIRWATVKAACDHNFGKLYNSVSAHSTGAWSKQCDTQLEVFTNTLPDPDPTGLVDLGDTDTEGYLIAQFNYWDRKLEEFLRAEALCKNATAKAEAEKLDCSGKLEAFTNASKECDLRQDGMDALACQQAVTRHSRCSDYDWCYGAAVNEWTVTKATMCGPWGKEGALDDELALLDQIECVLSALTSSDASTKAAECLNSAPKRDGEFKFPECSKVMPPKEAKQNCGSHLSPLEDPDMAGTTFYVDKYYTGPDSNPTGYPLPELSKDDPDHAPAVDVKACVAPCCTHSEAVNTTRGLPEVKNKSDILRAAGIADAECASPSRSADDGFIVYEGSLSMDSFNVRASCADNYKGHAVATVCKKRGEPYTISGCTTEVCRAPSTKEKEDYELVEQSLEMPFFSIHAKCKGTGTAEVQRCSKHDEPYVLSGCLPFTCKSPKASVGDGYQVFEGSKRMDGWDVKASCATGYEGTAVVKMCSEPLTPYSLSGCGPSKCGMPTTEQMRDYEVTVLDLHLPTFAVAVKCRGITTGSEPEAVPCMKAGDPFTLKNCKPMECLSPRNSGDGYQVFETSRLMHNFHVTASCAAGYAGTAQVRKCVDPEAPYVISGCGAKKCVMPTDKALKYYEVAAQSLEIPSFAVSAQCQIGASGTAQVTPCDKDGEAFKVDGCTPHACQSPLAGADGYVVFEKSRLMEDFNVTAVCAKGYNKGKAIVTMCKEPGQPYLLTGCGAGSCTEPSAKAAFDYRYTAYSLEMPSFSVAVSCPSGKGKGMAKECPREDQPFTLEGCEPIPCKSPTSGPGTAGYMVFETSLNPYEFNVSAICADGYQGTPAVKVCSEGGKTYSLTGCKARSCSPPTMDVDPYVTTVHSLEIPSFSVTTKCKGVKDPSKPIMAVPCTRDLQPYTLEGCLPLMCSSPTKTAEDGYAVVETNKLIKGFNVKATCADGYMGTAKVAACNVSHTPYHLSGCRPQKCVEPPKEEMENYELTVHSMEKPSFSITAQCRSGGAGEAVPCQGDGRAFHLKGCLPAACTSPRKTLDDGYMVYEDNLGFKDFSVTASCAAGYQGTALVEKCRKGGEPYQLSGCGGAQCTVPAKIPFQYNITTYSLELPSFSVSVRCRGHSDGSPQAVPCKKDGEPFSLEGCLPITCLSPRKDAEAGYTVFEGSKTTDHFDVNASCADGYQGVASVKMCTEVDTAYELSGCSAQRCVSPRDVETYSYELTEHSLELPSFSVTARCKTTATGAVKAIPCTQDGESYTLEGCLPGKCSSPMAGADDGYVVYEANKQFDRFDVKASCASGYEGTAVVQMCSEPETPYTLSGCSTATCTEPLDAYKAYELTKHSLQRPSFSVSVKCRYSSGAGLATVCANAGEPFQLSGCPLGECTSPVKALDAGYVVYEASKNRETFNVTASCASGYKGVPSVTECTAHQSPYSLEGCAPEKCAEPTDAEKDPYDLNIFSTERPSFSITAACKYGSGSGKAKACTKDGEAYTLEGCHAGACESPRTDAQDGYVVYEASKFLDSFNVTASCANMYRGTAAVTKCSQNGEAYGLDGCDAETCMEPDVEANYEVTTYSLERPSFSVSVKCKNGAGTPKAVRCSMDGMAYTLEGC</sequence>
<keyword evidence="1" id="KW-0732">Signal</keyword>
<name>A0AA36J9D8_9DINO</name>
<keyword evidence="3" id="KW-1185">Reference proteome</keyword>
<comment type="caution">
    <text evidence="2">The sequence shown here is derived from an EMBL/GenBank/DDBJ whole genome shotgun (WGS) entry which is preliminary data.</text>
</comment>
<feature type="chain" id="PRO_5041350365" evidence="1">
    <location>
        <begin position="17"/>
        <end position="1776"/>
    </location>
</feature>
<gene>
    <name evidence="2" type="ORF">EVOR1521_LOCUS24169</name>
</gene>
<evidence type="ECO:0000313" key="3">
    <source>
        <dbReference type="Proteomes" id="UP001178507"/>
    </source>
</evidence>
<organism evidence="2 3">
    <name type="scientific">Effrenium voratum</name>
    <dbReference type="NCBI Taxonomy" id="2562239"/>
    <lineage>
        <taxon>Eukaryota</taxon>
        <taxon>Sar</taxon>
        <taxon>Alveolata</taxon>
        <taxon>Dinophyceae</taxon>
        <taxon>Suessiales</taxon>
        <taxon>Symbiodiniaceae</taxon>
        <taxon>Effrenium</taxon>
    </lineage>
</organism>
<feature type="signal peptide" evidence="1">
    <location>
        <begin position="1"/>
        <end position="16"/>
    </location>
</feature>
<protein>
    <submittedName>
        <fullName evidence="2">Uncharacterized protein</fullName>
    </submittedName>
</protein>
<accession>A0AA36J9D8</accession>
<proteinExistence type="predicted"/>
<dbReference type="EMBL" id="CAUJNA010003392">
    <property type="protein sequence ID" value="CAJ1400929.1"/>
    <property type="molecule type" value="Genomic_DNA"/>
</dbReference>
<evidence type="ECO:0000256" key="1">
    <source>
        <dbReference type="SAM" id="SignalP"/>
    </source>
</evidence>
<dbReference type="Proteomes" id="UP001178507">
    <property type="component" value="Unassembled WGS sequence"/>
</dbReference>
<reference evidence="2" key="1">
    <citation type="submission" date="2023-08" db="EMBL/GenBank/DDBJ databases">
        <authorList>
            <person name="Chen Y."/>
            <person name="Shah S."/>
            <person name="Dougan E. K."/>
            <person name="Thang M."/>
            <person name="Chan C."/>
        </authorList>
    </citation>
    <scope>NUCLEOTIDE SEQUENCE</scope>
</reference>